<feature type="transmembrane region" description="Helical" evidence="1">
    <location>
        <begin position="70"/>
        <end position="91"/>
    </location>
</feature>
<evidence type="ECO:0000256" key="1">
    <source>
        <dbReference type="SAM" id="Phobius"/>
    </source>
</evidence>
<keyword evidence="3" id="KW-1185">Reference proteome</keyword>
<dbReference type="HOGENOM" id="CLU_143478_0_0_11"/>
<dbReference type="Proteomes" id="UP000007962">
    <property type="component" value="Chromosome"/>
</dbReference>
<name>C5C4L1_BEUC1</name>
<keyword evidence="1" id="KW-0472">Membrane</keyword>
<proteinExistence type="predicted"/>
<dbReference type="KEGG" id="bcv:Bcav_3893"/>
<gene>
    <name evidence="2" type="ordered locus">Bcav_3893</name>
</gene>
<sequence>MSTVASPRRTVVTPGRRRRVVQAVQVGLVMQLICLALPLLDLWVFGSVERHVRAAYPDWPSADVMADRNAILGGLVAVSLLGLLGWCGAWWSARSGRGVRAVATTLFAVGVTVLLSVAGLSGGAYDQVVPLWLGITSLVLPALPGLTAVLAAWSRSTR</sequence>
<evidence type="ECO:0000313" key="3">
    <source>
        <dbReference type="Proteomes" id="UP000007962"/>
    </source>
</evidence>
<reference evidence="2 3" key="1">
    <citation type="journal article" date="2009" name="Stand. Genomic Sci.">
        <title>Complete genome sequence of Beutenbergia cavernae type strain (HKI 0122).</title>
        <authorList>
            <person name="Land M."/>
            <person name="Pukall R."/>
            <person name="Abt B."/>
            <person name="Goker M."/>
            <person name="Rohde M."/>
            <person name="Glavina Del Rio T."/>
            <person name="Tice H."/>
            <person name="Copeland A."/>
            <person name="Cheng J.F."/>
            <person name="Lucas S."/>
            <person name="Chen F."/>
            <person name="Nolan M."/>
            <person name="Bruce D."/>
            <person name="Goodwin L."/>
            <person name="Pitluck S."/>
            <person name="Ivanova N."/>
            <person name="Mavromatis K."/>
            <person name="Ovchinnikova G."/>
            <person name="Pati A."/>
            <person name="Chen A."/>
            <person name="Palaniappan K."/>
            <person name="Hauser L."/>
            <person name="Chang Y.J."/>
            <person name="Jefferies C.C."/>
            <person name="Saunders E."/>
            <person name="Brettin T."/>
            <person name="Detter J.C."/>
            <person name="Han C."/>
            <person name="Chain P."/>
            <person name="Bristow J."/>
            <person name="Eisen J.A."/>
            <person name="Markowitz V."/>
            <person name="Hugenholtz P."/>
            <person name="Kyrpides N.C."/>
            <person name="Klenk H.P."/>
            <person name="Lapidus A."/>
        </authorList>
    </citation>
    <scope>NUCLEOTIDE SEQUENCE [LARGE SCALE GENOMIC DNA]</scope>
    <source>
        <strain evidence="3">ATCC BAA-8 / DSM 12333 / NBRC 16432</strain>
    </source>
</reference>
<feature type="transmembrane region" description="Helical" evidence="1">
    <location>
        <begin position="131"/>
        <end position="153"/>
    </location>
</feature>
<feature type="transmembrane region" description="Helical" evidence="1">
    <location>
        <begin position="20"/>
        <end position="40"/>
    </location>
</feature>
<keyword evidence="1" id="KW-0812">Transmembrane</keyword>
<evidence type="ECO:0000313" key="2">
    <source>
        <dbReference type="EMBL" id="ACQ82135.1"/>
    </source>
</evidence>
<protein>
    <submittedName>
        <fullName evidence="2">Uncharacterized protein</fullName>
    </submittedName>
</protein>
<accession>C5C4L1</accession>
<dbReference type="EMBL" id="CP001618">
    <property type="protein sequence ID" value="ACQ82135.1"/>
    <property type="molecule type" value="Genomic_DNA"/>
</dbReference>
<dbReference type="RefSeq" id="WP_015884372.1">
    <property type="nucleotide sequence ID" value="NC_012669.1"/>
</dbReference>
<dbReference type="AlphaFoldDB" id="C5C4L1"/>
<organism evidence="2 3">
    <name type="scientific">Beutenbergia cavernae (strain ATCC BAA-8 / DSM 12333 / CCUG 43141 / JCM 11478 / NBRC 16432 / NCIMB 13614 / HKI 0122)</name>
    <dbReference type="NCBI Taxonomy" id="471853"/>
    <lineage>
        <taxon>Bacteria</taxon>
        <taxon>Bacillati</taxon>
        <taxon>Actinomycetota</taxon>
        <taxon>Actinomycetes</taxon>
        <taxon>Micrococcales</taxon>
        <taxon>Beutenbergiaceae</taxon>
        <taxon>Beutenbergia</taxon>
    </lineage>
</organism>
<keyword evidence="1" id="KW-1133">Transmembrane helix</keyword>
<feature type="transmembrane region" description="Helical" evidence="1">
    <location>
        <begin position="103"/>
        <end position="125"/>
    </location>
</feature>
<dbReference type="OrthoDB" id="5189705at2"/>